<dbReference type="Gene3D" id="1.10.260.40">
    <property type="entry name" value="lambda repressor-like DNA-binding domains"/>
    <property type="match status" value="1"/>
</dbReference>
<dbReference type="SMART" id="SM00530">
    <property type="entry name" value="HTH_XRE"/>
    <property type="match status" value="1"/>
</dbReference>
<protein>
    <submittedName>
        <fullName evidence="2">Transcriptional regulator</fullName>
    </submittedName>
</protein>
<dbReference type="AlphaFoldDB" id="A0A369P0W9"/>
<evidence type="ECO:0000313" key="3">
    <source>
        <dbReference type="Proteomes" id="UP000253805"/>
    </source>
</evidence>
<evidence type="ECO:0000259" key="1">
    <source>
        <dbReference type="PROSITE" id="PS50943"/>
    </source>
</evidence>
<reference evidence="2 3" key="1">
    <citation type="journal article" date="2018" name="Elife">
        <title>Discovery and characterization of a prevalent human gut bacterial enzyme sufficient for the inactivation of a family of plant toxins.</title>
        <authorList>
            <person name="Koppel N."/>
            <person name="Bisanz J.E."/>
            <person name="Pandelia M.E."/>
            <person name="Turnbaugh P.J."/>
            <person name="Balskus E.P."/>
        </authorList>
    </citation>
    <scope>NUCLEOTIDE SEQUENCE [LARGE SCALE GENOMIC DNA]</scope>
    <source>
        <strain evidence="2 3">OB21 GAM 11</strain>
    </source>
</reference>
<dbReference type="CDD" id="cd00093">
    <property type="entry name" value="HTH_XRE"/>
    <property type="match status" value="1"/>
</dbReference>
<dbReference type="SUPFAM" id="SSF47413">
    <property type="entry name" value="lambda repressor-like DNA-binding domains"/>
    <property type="match status" value="1"/>
</dbReference>
<dbReference type="InterPro" id="IPR010982">
    <property type="entry name" value="Lambda_DNA-bd_dom_sf"/>
</dbReference>
<evidence type="ECO:0000313" key="2">
    <source>
        <dbReference type="EMBL" id="RDC45751.1"/>
    </source>
</evidence>
<dbReference type="Pfam" id="PF01381">
    <property type="entry name" value="HTH_3"/>
    <property type="match status" value="1"/>
</dbReference>
<proteinExistence type="predicted"/>
<dbReference type="GO" id="GO:0003677">
    <property type="term" value="F:DNA binding"/>
    <property type="evidence" value="ECO:0007669"/>
    <property type="project" value="InterPro"/>
</dbReference>
<dbReference type="InterPro" id="IPR001387">
    <property type="entry name" value="Cro/C1-type_HTH"/>
</dbReference>
<accession>A0A369P0W9</accession>
<gene>
    <name evidence="2" type="ORF">C1850_04065</name>
</gene>
<feature type="domain" description="HTH cro/C1-type" evidence="1">
    <location>
        <begin position="10"/>
        <end position="52"/>
    </location>
</feature>
<sequence length="189" mass="21085">MREHDMSQQIKEIRKHYGLSQQAFARLLGIGEASITRYEKGIAPTKANANLIRATMIPAFMAGCLERDGDALTPKQRASVEKIVYAEVTFDEGGDVMDTTEIYEITLQQEVLNESAWDIMAQISRARAEAKLKGNDELTIIYDDIEQQIARLVPEILSDSAANQHAIDEIRGQLKGFQQFLSTQLAKAA</sequence>
<dbReference type="Proteomes" id="UP000253805">
    <property type="component" value="Unassembled WGS sequence"/>
</dbReference>
<comment type="caution">
    <text evidence="2">The sequence shown here is derived from an EMBL/GenBank/DDBJ whole genome shotgun (WGS) entry which is preliminary data.</text>
</comment>
<dbReference type="EMBL" id="PPUT01000007">
    <property type="protein sequence ID" value="RDC45751.1"/>
    <property type="molecule type" value="Genomic_DNA"/>
</dbReference>
<organism evidence="2 3">
    <name type="scientific">Adlercreutzia equolifaciens subsp. celatus</name>
    <dbReference type="NCBI Taxonomy" id="394340"/>
    <lineage>
        <taxon>Bacteria</taxon>
        <taxon>Bacillati</taxon>
        <taxon>Actinomycetota</taxon>
        <taxon>Coriobacteriia</taxon>
        <taxon>Eggerthellales</taxon>
        <taxon>Eggerthellaceae</taxon>
        <taxon>Adlercreutzia</taxon>
    </lineage>
</organism>
<name>A0A369P0W9_9ACTN</name>
<dbReference type="PROSITE" id="PS50943">
    <property type="entry name" value="HTH_CROC1"/>
    <property type="match status" value="1"/>
</dbReference>